<feature type="domain" description="DUF6745" evidence="1">
    <location>
        <begin position="170"/>
        <end position="288"/>
    </location>
</feature>
<gene>
    <name evidence="2" type="ORF">UW82_C0004G0063</name>
</gene>
<proteinExistence type="predicted"/>
<dbReference type="InterPro" id="IPR011652">
    <property type="entry name" value="MORN_2"/>
</dbReference>
<organism evidence="2 3">
    <name type="scientific">candidate division WWE3 bacterium GW2011_GWC2_44_9</name>
    <dbReference type="NCBI Taxonomy" id="1619125"/>
    <lineage>
        <taxon>Bacteria</taxon>
        <taxon>Katanobacteria</taxon>
    </lineage>
</organism>
<evidence type="ECO:0000313" key="3">
    <source>
        <dbReference type="Proteomes" id="UP000034504"/>
    </source>
</evidence>
<dbReference type="AlphaFoldDB" id="A0A0G1MW94"/>
<accession>A0A0G1MW94</accession>
<dbReference type="SUPFAM" id="SSF82185">
    <property type="entry name" value="Histone H3 K4-specific methyltransferase SET7/9 N-terminal domain"/>
    <property type="match status" value="2"/>
</dbReference>
<dbReference type="EMBL" id="LCJU01000004">
    <property type="protein sequence ID" value="KKT85057.1"/>
    <property type="molecule type" value="Genomic_DNA"/>
</dbReference>
<dbReference type="Pfam" id="PF20530">
    <property type="entry name" value="DUF6745"/>
    <property type="match status" value="1"/>
</dbReference>
<evidence type="ECO:0000259" key="1">
    <source>
        <dbReference type="Pfam" id="PF20530"/>
    </source>
</evidence>
<dbReference type="Proteomes" id="UP000034504">
    <property type="component" value="Unassembled WGS sequence"/>
</dbReference>
<dbReference type="Pfam" id="PF07661">
    <property type="entry name" value="MORN_2"/>
    <property type="match status" value="4"/>
</dbReference>
<protein>
    <submittedName>
        <fullName evidence="2">MORN variant repeat protein</fullName>
    </submittedName>
</protein>
<dbReference type="Gene3D" id="2.20.110.10">
    <property type="entry name" value="Histone H3 K4-specific methyltransferase SET7/9 N-terminal domain"/>
    <property type="match status" value="2"/>
</dbReference>
<comment type="caution">
    <text evidence="2">The sequence shown here is derived from an EMBL/GenBank/DDBJ whole genome shotgun (WGS) entry which is preliminary data.</text>
</comment>
<dbReference type="InterPro" id="IPR046633">
    <property type="entry name" value="DUF6745"/>
</dbReference>
<sequence length="288" mass="33029">MSVIRPQTSDLLGKTWLEGQLRYIPGPNGTGDAVGYYKNGKIRFRYPVKGNDIHGTGKMWYENGILECEEQYCHGVLNGVSCYWYLDGKIKSEKHYRHGIFHGPQKEWHPNGSIKFQGSFTEDRRHGLFTNWYANGNVASQISFVDGRRNGISKQYTEGGALILEELYVRAVLIPTRIQKLLLSGQMMAQDILKIRNAAVRRICLEQFGYARFLAQMKGETIDKSGEQELLKVEWHHREEPIYLVKVRCPSTGCFYTLRVPPSTKTVRQGIAWTFGLKEREYSPLAET</sequence>
<reference evidence="2 3" key="1">
    <citation type="journal article" date="2015" name="Nature">
        <title>rRNA introns, odd ribosomes, and small enigmatic genomes across a large radiation of phyla.</title>
        <authorList>
            <person name="Brown C.T."/>
            <person name="Hug L.A."/>
            <person name="Thomas B.C."/>
            <person name="Sharon I."/>
            <person name="Castelle C.J."/>
            <person name="Singh A."/>
            <person name="Wilkins M.J."/>
            <person name="Williams K.H."/>
            <person name="Banfield J.F."/>
        </authorList>
    </citation>
    <scope>NUCLEOTIDE SEQUENCE [LARGE SCALE GENOMIC DNA]</scope>
</reference>
<evidence type="ECO:0000313" key="2">
    <source>
        <dbReference type="EMBL" id="KKT85057.1"/>
    </source>
</evidence>
<name>A0A0G1MW94_UNCKA</name>